<organism evidence="1 2">
    <name type="scientific">Flavobacterium profundi</name>
    <dbReference type="NCBI Taxonomy" id="1774945"/>
    <lineage>
        <taxon>Bacteria</taxon>
        <taxon>Pseudomonadati</taxon>
        <taxon>Bacteroidota</taxon>
        <taxon>Flavobacteriia</taxon>
        <taxon>Flavobacteriales</taxon>
        <taxon>Flavobacteriaceae</taxon>
        <taxon>Flavobacterium</taxon>
    </lineage>
</organism>
<accession>A0A6I4IRF5</accession>
<proteinExistence type="predicted"/>
<dbReference type="RefSeq" id="WP_140996170.1">
    <property type="nucleotide sequence ID" value="NZ_VDCZ01000001.1"/>
</dbReference>
<dbReference type="OrthoDB" id="1450253at2"/>
<sequence>MSKGGAIAIGLLIEKFQEFLENLFEPKKKTKLEALYELDSVIKTNFTISILEITEERLEVISSKLNQIDIRTLDEIIVLIYSCVNSGIKSELIERLKKNPSLKKRLLDLIQFTENKSNTLSLERNNIKNSLQHML</sequence>
<gene>
    <name evidence="1" type="ORF">GOQ30_01095</name>
</gene>
<evidence type="ECO:0000313" key="2">
    <source>
        <dbReference type="Proteomes" id="UP000431264"/>
    </source>
</evidence>
<keyword evidence="2" id="KW-1185">Reference proteome</keyword>
<dbReference type="Proteomes" id="UP000431264">
    <property type="component" value="Unassembled WGS sequence"/>
</dbReference>
<protein>
    <submittedName>
        <fullName evidence="1">Uncharacterized protein</fullName>
    </submittedName>
</protein>
<dbReference type="EMBL" id="WQLW01000001">
    <property type="protein sequence ID" value="MVO07756.1"/>
    <property type="molecule type" value="Genomic_DNA"/>
</dbReference>
<name>A0A6I4IRF5_9FLAO</name>
<comment type="caution">
    <text evidence="1">The sequence shown here is derived from an EMBL/GenBank/DDBJ whole genome shotgun (WGS) entry which is preliminary data.</text>
</comment>
<dbReference type="AlphaFoldDB" id="A0A6I4IRF5"/>
<reference evidence="2" key="1">
    <citation type="submission" date="2019-05" db="EMBL/GenBank/DDBJ databases">
        <title>Flavobacterium profundi sp. nov., isolated from a deep-sea seamount.</title>
        <authorList>
            <person name="Zhang D.-C."/>
        </authorList>
    </citation>
    <scope>NUCLEOTIDE SEQUENCE [LARGE SCALE GENOMIC DNA]</scope>
    <source>
        <strain evidence="2">TP390</strain>
    </source>
</reference>
<evidence type="ECO:0000313" key="1">
    <source>
        <dbReference type="EMBL" id="MVO07756.1"/>
    </source>
</evidence>